<gene>
    <name evidence="7" type="ORF">OXX778_LOCUS4671</name>
</gene>
<feature type="transmembrane region" description="Helical" evidence="5">
    <location>
        <begin position="55"/>
        <end position="76"/>
    </location>
</feature>
<evidence type="ECO:0000256" key="5">
    <source>
        <dbReference type="SAM" id="Phobius"/>
    </source>
</evidence>
<evidence type="ECO:0000256" key="4">
    <source>
        <dbReference type="ARBA" id="ARBA00023136"/>
    </source>
</evidence>
<dbReference type="AlphaFoldDB" id="A0A813QDN5"/>
<dbReference type="Pfam" id="PF00001">
    <property type="entry name" value="7tm_1"/>
    <property type="match status" value="1"/>
</dbReference>
<dbReference type="EMBL" id="CAJNOC010000471">
    <property type="protein sequence ID" value="CAF0765593.1"/>
    <property type="molecule type" value="Genomic_DNA"/>
</dbReference>
<feature type="transmembrane region" description="Helical" evidence="5">
    <location>
        <begin position="271"/>
        <end position="293"/>
    </location>
</feature>
<protein>
    <recommendedName>
        <fullName evidence="6">G-protein coupled receptors family 1 profile domain-containing protein</fullName>
    </recommendedName>
</protein>
<dbReference type="Gene3D" id="1.20.1070.10">
    <property type="entry name" value="Rhodopsin 7-helix transmembrane proteins"/>
    <property type="match status" value="1"/>
</dbReference>
<keyword evidence="4 5" id="KW-0472">Membrane</keyword>
<feature type="transmembrane region" description="Helical" evidence="5">
    <location>
        <begin position="188"/>
        <end position="208"/>
    </location>
</feature>
<dbReference type="PROSITE" id="PS50262">
    <property type="entry name" value="G_PROTEIN_RECEP_F1_2"/>
    <property type="match status" value="1"/>
</dbReference>
<comment type="caution">
    <text evidence="7">The sequence shown here is derived from an EMBL/GenBank/DDBJ whole genome shotgun (WGS) entry which is preliminary data.</text>
</comment>
<keyword evidence="3 5" id="KW-1133">Transmembrane helix</keyword>
<evidence type="ECO:0000256" key="3">
    <source>
        <dbReference type="ARBA" id="ARBA00022989"/>
    </source>
</evidence>
<organism evidence="7 8">
    <name type="scientific">Brachionus calyciflorus</name>
    <dbReference type="NCBI Taxonomy" id="104777"/>
    <lineage>
        <taxon>Eukaryota</taxon>
        <taxon>Metazoa</taxon>
        <taxon>Spiralia</taxon>
        <taxon>Gnathifera</taxon>
        <taxon>Rotifera</taxon>
        <taxon>Eurotatoria</taxon>
        <taxon>Monogononta</taxon>
        <taxon>Pseudotrocha</taxon>
        <taxon>Ploima</taxon>
        <taxon>Brachionidae</taxon>
        <taxon>Brachionus</taxon>
    </lineage>
</organism>
<keyword evidence="8" id="KW-1185">Reference proteome</keyword>
<proteinExistence type="predicted"/>
<reference evidence="7" key="1">
    <citation type="submission" date="2021-02" db="EMBL/GenBank/DDBJ databases">
        <authorList>
            <person name="Nowell W R."/>
        </authorList>
    </citation>
    <scope>NUCLEOTIDE SEQUENCE</scope>
    <source>
        <strain evidence="7">Ploen Becks lab</strain>
    </source>
</reference>
<feature type="transmembrane region" description="Helical" evidence="5">
    <location>
        <begin position="228"/>
        <end position="251"/>
    </location>
</feature>
<sequence>MSLNTTSEFKWHYDVNQFLLFYSNYTLFPLGISLNSIQIAFYLRVRFINTSMNIYYIILSLNNICAIVMTSIRFIALLDIYDFDENTPIGCKLNQFITRLIYSACPWLNCLITLDRLFFIIFHNRYNYLKSKMAVFKICSLLYTFLALVNIPNLLFVKSTSLKIINNQTLVINVCLGSLELSLIRESITQILGIYTPVILMFSTNLYLIYKVMESKRKFKNSTELKFVFTIIFSNLIFIILVIPFSINLMIRLISLFDSSIPKRIPGFDTFISLFDTCTRIILCLNFSLVIIVHMISNKLLRKEFLKMLKELVSMLSGVKMCLKSSNITSTKN</sequence>
<dbReference type="GO" id="GO:0004930">
    <property type="term" value="F:G protein-coupled receptor activity"/>
    <property type="evidence" value="ECO:0007669"/>
    <property type="project" value="InterPro"/>
</dbReference>
<dbReference type="Proteomes" id="UP000663879">
    <property type="component" value="Unassembled WGS sequence"/>
</dbReference>
<feature type="transmembrane region" description="Helical" evidence="5">
    <location>
        <begin position="96"/>
        <end position="122"/>
    </location>
</feature>
<name>A0A813QDN5_9BILA</name>
<evidence type="ECO:0000256" key="2">
    <source>
        <dbReference type="ARBA" id="ARBA00022692"/>
    </source>
</evidence>
<feature type="domain" description="G-protein coupled receptors family 1 profile" evidence="6">
    <location>
        <begin position="34"/>
        <end position="284"/>
    </location>
</feature>
<keyword evidence="2 5" id="KW-0812">Transmembrane</keyword>
<evidence type="ECO:0000259" key="6">
    <source>
        <dbReference type="PROSITE" id="PS50262"/>
    </source>
</evidence>
<dbReference type="OrthoDB" id="9990906at2759"/>
<evidence type="ECO:0000313" key="8">
    <source>
        <dbReference type="Proteomes" id="UP000663879"/>
    </source>
</evidence>
<accession>A0A813QDN5</accession>
<feature type="transmembrane region" description="Helical" evidence="5">
    <location>
        <begin position="20"/>
        <end position="43"/>
    </location>
</feature>
<evidence type="ECO:0000313" key="7">
    <source>
        <dbReference type="EMBL" id="CAF0765593.1"/>
    </source>
</evidence>
<dbReference type="InterPro" id="IPR000276">
    <property type="entry name" value="GPCR_Rhodpsn"/>
</dbReference>
<comment type="subcellular location">
    <subcellularLocation>
        <location evidence="1">Membrane</location>
    </subcellularLocation>
</comment>
<evidence type="ECO:0000256" key="1">
    <source>
        <dbReference type="ARBA" id="ARBA00004370"/>
    </source>
</evidence>
<feature type="transmembrane region" description="Helical" evidence="5">
    <location>
        <begin position="134"/>
        <end position="156"/>
    </location>
</feature>
<dbReference type="GO" id="GO:0016020">
    <property type="term" value="C:membrane"/>
    <property type="evidence" value="ECO:0007669"/>
    <property type="project" value="UniProtKB-SubCell"/>
</dbReference>
<dbReference type="InterPro" id="IPR017452">
    <property type="entry name" value="GPCR_Rhodpsn_7TM"/>
</dbReference>
<dbReference type="CDD" id="cd00637">
    <property type="entry name" value="7tm_classA_rhodopsin-like"/>
    <property type="match status" value="1"/>
</dbReference>
<dbReference type="SUPFAM" id="SSF81321">
    <property type="entry name" value="Family A G protein-coupled receptor-like"/>
    <property type="match status" value="1"/>
</dbReference>